<proteinExistence type="predicted"/>
<gene>
    <name evidence="2" type="ORF">TDIB3V08_LOCUS4646</name>
</gene>
<accession>A0A7R8VJ45</accession>
<dbReference type="AlphaFoldDB" id="A0A7R8VJ45"/>
<dbReference type="EMBL" id="OA566147">
    <property type="protein sequence ID" value="CAD7198365.1"/>
    <property type="molecule type" value="Genomic_DNA"/>
</dbReference>
<sequence>MTVSMTVCVCSVGTSLALVDNSGAVVPEKDKQTERQNDVRTDRIVKPTFFRFRVPSLPGRPDKPCSPGGPLSPIWPFSPLIPSSPWGPGGPGTLVKLRSPPPIVDVPGGPGSPGGPESPFCPGTPGAPDMPAGPWCVKITTYYVLQSQQLYPTLTSKKQTNSNKISTAVPRILAVVGLTSTVEMDVQKRKVYLLVDQLNQAHPEVLGFRESPALLFLLDSPGDLPFLALHDYHLDQEYQGYLVDPLRYPRPLVFRADQVGQQDPKTYNHDNPTGFLFISSSVRARVSLESKLLEGLEVQFDQEYQVRLDIHLPLAHLFPLVNRNLPEIEDNLTASPFVPGVPCGPDGPIGPSGPIEPLCPDTPLGPVDLNLLIASGSTFSVEGPPETAPLPIPTPTSTPATLHPSNPFLPLPTPTLVTHATPTPEYDATKLKNCIEILQGIPGLDPWDFSSSLLRKVQESPRSNRGHLVMEHIILYLSLAELDSDHNPVLVNLGRAVSFIDPPEKPNLKRTDWDRFANVLRERLGPTPTFRTAAEIDHGAELIASAIKGSLEASTPRHRPKRAPQASLPDSILRHVREKNRLRKAWQVSRDPVDKANWSRKVHAVREMVREYRNSVWEDKIESLCVQDRSLWQMTRNLMRVPAPRPPIVGRNGVANSDKEKADALAEHLEAQFVPADNPSDPVHVAHVAQVIGAVSLSPSTLGSLQLILSHPAVTVMKPSVEGLKVAKGVQQNPRKFIHTGTTCFPLDTLEMVMLPFTSIDPLGSSICMLCLVPRAVAQLERLLSRPCNYLRFVEDNSLQSSVVVDDGELHSLFPRVHRDEELRFILDVGDANYLPGTLGQFPRPECADERELIWQSQRENISGQKLGQVNSPGRISYVALKMRVRHSTVSLEVNNSCGRNSPAVFATVQFNRMAHLENNKKKNSALMDKNSRLHIQRSWFQSPVLPKFICEALGLRRNQTQPREAAPIYKTDINGWRARCAVKMTPYVRKCCRYSSLVGSRHGDIKQGEISVPVEAVSGLHAVRPPDPRHSRVLDAKQVQLELSDEVEGLQIILPEPKV</sequence>
<protein>
    <submittedName>
        <fullName evidence="2">Uncharacterized protein</fullName>
    </submittedName>
</protein>
<name>A0A7R8VJ45_TIMDO</name>
<evidence type="ECO:0000256" key="1">
    <source>
        <dbReference type="SAM" id="SignalP"/>
    </source>
</evidence>
<keyword evidence="1" id="KW-0732">Signal</keyword>
<evidence type="ECO:0000313" key="2">
    <source>
        <dbReference type="EMBL" id="CAD7198365.1"/>
    </source>
</evidence>
<feature type="chain" id="PRO_5031010471" evidence="1">
    <location>
        <begin position="18"/>
        <end position="1060"/>
    </location>
</feature>
<organism evidence="2">
    <name type="scientific">Timema douglasi</name>
    <name type="common">Walking stick</name>
    <dbReference type="NCBI Taxonomy" id="61478"/>
    <lineage>
        <taxon>Eukaryota</taxon>
        <taxon>Metazoa</taxon>
        <taxon>Ecdysozoa</taxon>
        <taxon>Arthropoda</taxon>
        <taxon>Hexapoda</taxon>
        <taxon>Insecta</taxon>
        <taxon>Pterygota</taxon>
        <taxon>Neoptera</taxon>
        <taxon>Polyneoptera</taxon>
        <taxon>Phasmatodea</taxon>
        <taxon>Timematodea</taxon>
        <taxon>Timematoidea</taxon>
        <taxon>Timematidae</taxon>
        <taxon>Timema</taxon>
    </lineage>
</organism>
<feature type="signal peptide" evidence="1">
    <location>
        <begin position="1"/>
        <end position="17"/>
    </location>
</feature>
<reference evidence="2" key="1">
    <citation type="submission" date="2020-11" db="EMBL/GenBank/DDBJ databases">
        <authorList>
            <person name="Tran Van P."/>
        </authorList>
    </citation>
    <scope>NUCLEOTIDE SEQUENCE</scope>
</reference>